<name>A0AA91TW14_NIACI</name>
<reference evidence="10 11" key="1">
    <citation type="submission" date="2017-07" db="EMBL/GenBank/DDBJ databases">
        <title>Isolation and whole genome analysis of endospore-forming bacteria from heroin.</title>
        <authorList>
            <person name="Kalinowski J."/>
            <person name="Ahrens B."/>
            <person name="Al-Dilaimi A."/>
            <person name="Winkler A."/>
            <person name="Wibberg D."/>
            <person name="Schleenbecker U."/>
            <person name="Ruckert C."/>
            <person name="Wolfel R."/>
            <person name="Grass G."/>
        </authorList>
    </citation>
    <scope>NUCLEOTIDE SEQUENCE [LARGE SCALE GENOMIC DNA]</scope>
    <source>
        <strain evidence="10 11">7521-2</strain>
    </source>
</reference>
<evidence type="ECO:0000256" key="6">
    <source>
        <dbReference type="ARBA" id="ARBA00022989"/>
    </source>
</evidence>
<keyword evidence="7 8" id="KW-0472">Membrane</keyword>
<dbReference type="InterPro" id="IPR010065">
    <property type="entry name" value="AA_ABC_transptr_permease_3TM"/>
</dbReference>
<dbReference type="NCBIfam" id="TIGR01726">
    <property type="entry name" value="HEQRo_perm_3TM"/>
    <property type="match status" value="1"/>
</dbReference>
<keyword evidence="6 8" id="KW-1133">Transmembrane helix</keyword>
<feature type="transmembrane region" description="Helical" evidence="8">
    <location>
        <begin position="367"/>
        <end position="385"/>
    </location>
</feature>
<feature type="transmembrane region" description="Helical" evidence="8">
    <location>
        <begin position="308"/>
        <end position="330"/>
    </location>
</feature>
<keyword evidence="3" id="KW-1003">Cell membrane</keyword>
<accession>A0AA91TW14</accession>
<dbReference type="RefSeq" id="WP_095329006.1">
    <property type="nucleotide sequence ID" value="NZ_CP026040.1"/>
</dbReference>
<evidence type="ECO:0000313" key="10">
    <source>
        <dbReference type="EMBL" id="PAD84571.1"/>
    </source>
</evidence>
<dbReference type="Gene3D" id="1.10.3720.10">
    <property type="entry name" value="MetI-like"/>
    <property type="match status" value="1"/>
</dbReference>
<dbReference type="PROSITE" id="PS50928">
    <property type="entry name" value="ABC_TM1"/>
    <property type="match status" value="1"/>
</dbReference>
<evidence type="ECO:0000259" key="9">
    <source>
        <dbReference type="PROSITE" id="PS50928"/>
    </source>
</evidence>
<evidence type="ECO:0000256" key="4">
    <source>
        <dbReference type="ARBA" id="ARBA00022692"/>
    </source>
</evidence>
<protein>
    <submittedName>
        <fullName evidence="10">Amino acid ABC transporter permease</fullName>
    </submittedName>
</protein>
<dbReference type="GO" id="GO:0043190">
    <property type="term" value="C:ATP-binding cassette (ABC) transporter complex"/>
    <property type="evidence" value="ECO:0007669"/>
    <property type="project" value="InterPro"/>
</dbReference>
<dbReference type="InterPro" id="IPR043429">
    <property type="entry name" value="ArtM/GltK/GlnP/TcyL/YhdX-like"/>
</dbReference>
<dbReference type="PANTHER" id="PTHR30614">
    <property type="entry name" value="MEMBRANE COMPONENT OF AMINO ACID ABC TRANSPORTER"/>
    <property type="match status" value="1"/>
</dbReference>
<keyword evidence="2 8" id="KW-0813">Transport</keyword>
<evidence type="ECO:0000256" key="8">
    <source>
        <dbReference type="RuleBase" id="RU363032"/>
    </source>
</evidence>
<evidence type="ECO:0000256" key="3">
    <source>
        <dbReference type="ARBA" id="ARBA00022475"/>
    </source>
</evidence>
<feature type="transmembrane region" description="Helical" evidence="8">
    <location>
        <begin position="193"/>
        <end position="217"/>
    </location>
</feature>
<feature type="transmembrane region" description="Helical" evidence="8">
    <location>
        <begin position="161"/>
        <end position="181"/>
    </location>
</feature>
<dbReference type="InterPro" id="IPR000515">
    <property type="entry name" value="MetI-like"/>
</dbReference>
<comment type="caution">
    <text evidence="10">The sequence shown here is derived from an EMBL/GenBank/DDBJ whole genome shotgun (WGS) entry which is preliminary data.</text>
</comment>
<dbReference type="Pfam" id="PF00528">
    <property type="entry name" value="BPD_transp_1"/>
    <property type="match status" value="1"/>
</dbReference>
<dbReference type="SUPFAM" id="SSF161098">
    <property type="entry name" value="MetI-like"/>
    <property type="match status" value="1"/>
</dbReference>
<keyword evidence="4 8" id="KW-0812">Transmembrane</keyword>
<gene>
    <name evidence="10" type="ORF">CHH57_03890</name>
</gene>
<feature type="transmembrane region" description="Helical" evidence="8">
    <location>
        <begin position="112"/>
        <end position="129"/>
    </location>
</feature>
<dbReference type="PANTHER" id="PTHR30614:SF41">
    <property type="entry name" value="INNER MEMBRANE AMINO-ACID ABC TRANSPORTER PERMEASE PROTEIN YHDY"/>
    <property type="match status" value="1"/>
</dbReference>
<dbReference type="GO" id="GO:0022857">
    <property type="term" value="F:transmembrane transporter activity"/>
    <property type="evidence" value="ECO:0007669"/>
    <property type="project" value="InterPro"/>
</dbReference>
<dbReference type="InterPro" id="IPR035906">
    <property type="entry name" value="MetI-like_sf"/>
</dbReference>
<dbReference type="AlphaFoldDB" id="A0AA91TW14"/>
<dbReference type="Proteomes" id="UP000216961">
    <property type="component" value="Unassembled WGS sequence"/>
</dbReference>
<evidence type="ECO:0000256" key="2">
    <source>
        <dbReference type="ARBA" id="ARBA00022448"/>
    </source>
</evidence>
<dbReference type="EMBL" id="NPBQ01000023">
    <property type="protein sequence ID" value="PAD84571.1"/>
    <property type="molecule type" value="Genomic_DNA"/>
</dbReference>
<feature type="transmembrane region" description="Helical" evidence="8">
    <location>
        <begin position="264"/>
        <end position="287"/>
    </location>
</feature>
<evidence type="ECO:0000313" key="11">
    <source>
        <dbReference type="Proteomes" id="UP000216961"/>
    </source>
</evidence>
<proteinExistence type="inferred from homology"/>
<organism evidence="10 11">
    <name type="scientific">Niallia circulans</name>
    <name type="common">Bacillus circulans</name>
    <dbReference type="NCBI Taxonomy" id="1397"/>
    <lineage>
        <taxon>Bacteria</taxon>
        <taxon>Bacillati</taxon>
        <taxon>Bacillota</taxon>
        <taxon>Bacilli</taxon>
        <taxon>Bacillales</taxon>
        <taxon>Bacillaceae</taxon>
        <taxon>Niallia</taxon>
    </lineage>
</organism>
<evidence type="ECO:0000256" key="5">
    <source>
        <dbReference type="ARBA" id="ARBA00022970"/>
    </source>
</evidence>
<keyword evidence="5" id="KW-0029">Amino-acid transport</keyword>
<comment type="subcellular location">
    <subcellularLocation>
        <location evidence="1 8">Cell membrane</location>
        <topology evidence="1 8">Multi-pass membrane protein</topology>
    </subcellularLocation>
</comment>
<comment type="similarity">
    <text evidence="8">Belongs to the binding-protein-dependent transport system permease family.</text>
</comment>
<evidence type="ECO:0000256" key="7">
    <source>
        <dbReference type="ARBA" id="ARBA00023136"/>
    </source>
</evidence>
<feature type="transmembrane region" description="Helical" evidence="8">
    <location>
        <begin position="84"/>
        <end position="105"/>
    </location>
</feature>
<feature type="domain" description="ABC transmembrane type-1" evidence="9">
    <location>
        <begin position="193"/>
        <end position="386"/>
    </location>
</feature>
<sequence>MDNIQLNTEPVMETKKLANQKKLQLWLKNNLFKDWKNAILTIVTLMFTIYLLTRIGKFLFASEWGVVTDNLRLLFVGQFPLEEIWRLWVSLLLLSVFLGTTWGAWRGIIGHVAISLSVLLVIFGVIPYTEMESKVYLFTSAAVIFLFYFIGKYVPKLKIPLLLLWILYIPITLSIINGFGVLEPVKTNIWGGFLLTLVIASVAIICSFPLGLLLAVGRRSKLPIIKYCCILYIELIRGMPLIMVLFIAQLLLPMFLGGIELDNVVRAMIAFTLFSAAYLAENIRGGLQSIPRGQFEAAQALGLNNFKVMFFVILPQALKAVIPAMVGQFISIFKDTSLVAVIGLADFLGMGKKIAANPEYLGKYMELYIVIAFIYFIFCFLMSHVSKHIEKSLGVGTR</sequence>
<dbReference type="FunFam" id="1.10.3720.10:FF:000006">
    <property type="entry name" value="Glutamate/aspartate ABC transporter, permease protein GltK"/>
    <property type="match status" value="1"/>
</dbReference>
<dbReference type="CDD" id="cd06261">
    <property type="entry name" value="TM_PBP2"/>
    <property type="match status" value="1"/>
</dbReference>
<feature type="transmembrane region" description="Helical" evidence="8">
    <location>
        <begin position="135"/>
        <end position="154"/>
    </location>
</feature>
<evidence type="ECO:0000256" key="1">
    <source>
        <dbReference type="ARBA" id="ARBA00004651"/>
    </source>
</evidence>
<feature type="transmembrane region" description="Helical" evidence="8">
    <location>
        <begin position="38"/>
        <end position="60"/>
    </location>
</feature>
<feature type="transmembrane region" description="Helical" evidence="8">
    <location>
        <begin position="229"/>
        <end position="252"/>
    </location>
</feature>
<dbReference type="GO" id="GO:0006865">
    <property type="term" value="P:amino acid transport"/>
    <property type="evidence" value="ECO:0007669"/>
    <property type="project" value="UniProtKB-KW"/>
</dbReference>